<evidence type="ECO:0000256" key="10">
    <source>
        <dbReference type="RuleBase" id="RU004020"/>
    </source>
</evidence>
<reference evidence="13 14" key="1">
    <citation type="submission" date="2020-11" db="EMBL/GenBank/DDBJ databases">
        <title>Kefir isolates.</title>
        <authorList>
            <person name="Marcisauskas S."/>
            <person name="Kim Y."/>
            <person name="Blasche S."/>
        </authorList>
    </citation>
    <scope>NUCLEOTIDE SEQUENCE [LARGE SCALE GENOMIC DNA]</scope>
    <source>
        <strain evidence="13 14">OG2</strain>
    </source>
</reference>
<keyword evidence="4" id="KW-0804">Transcription</keyword>
<feature type="compositionally biased region" description="Polar residues" evidence="11">
    <location>
        <begin position="17"/>
        <end position="39"/>
    </location>
</feature>
<dbReference type="FunFam" id="1.10.10.10:FF:000027">
    <property type="entry name" value="Heat shock transcription factor 1"/>
    <property type="match status" value="1"/>
</dbReference>
<evidence type="ECO:0000256" key="7">
    <source>
        <dbReference type="ARBA" id="ARBA00062447"/>
    </source>
</evidence>
<dbReference type="GO" id="GO:0043565">
    <property type="term" value="F:sequence-specific DNA binding"/>
    <property type="evidence" value="ECO:0007669"/>
    <property type="project" value="InterPro"/>
</dbReference>
<comment type="caution">
    <text evidence="13">The sequence shown here is derived from an EMBL/GenBank/DDBJ whole genome shotgun (WGS) entry which is preliminary data.</text>
</comment>
<evidence type="ECO:0000259" key="12">
    <source>
        <dbReference type="PROSITE" id="PS00434"/>
    </source>
</evidence>
<dbReference type="GO" id="GO:0005634">
    <property type="term" value="C:nucleus"/>
    <property type="evidence" value="ECO:0007669"/>
    <property type="project" value="UniProtKB-SubCell"/>
</dbReference>
<name>A0A9P7BC44_MAUEX</name>
<keyword evidence="5" id="KW-0539">Nucleus</keyword>
<dbReference type="PRINTS" id="PR00056">
    <property type="entry name" value="HSFDOMAIN"/>
</dbReference>
<dbReference type="PANTHER" id="PTHR10015">
    <property type="entry name" value="HEAT SHOCK TRANSCRIPTION FACTOR"/>
    <property type="match status" value="1"/>
</dbReference>
<evidence type="ECO:0000256" key="9">
    <source>
        <dbReference type="ARBA" id="ARBA00084017"/>
    </source>
</evidence>
<keyword evidence="3" id="KW-0238">DNA-binding</keyword>
<evidence type="ECO:0000256" key="8">
    <source>
        <dbReference type="ARBA" id="ARBA00068818"/>
    </source>
</evidence>
<dbReference type="EMBL" id="PUHR01000009">
    <property type="protein sequence ID" value="KAG0671704.1"/>
    <property type="molecule type" value="Genomic_DNA"/>
</dbReference>
<keyword evidence="2" id="KW-0805">Transcription regulation</keyword>
<dbReference type="GO" id="GO:0032993">
    <property type="term" value="C:protein-DNA complex"/>
    <property type="evidence" value="ECO:0007669"/>
    <property type="project" value="UniProtKB-ARBA"/>
</dbReference>
<dbReference type="Proteomes" id="UP000750334">
    <property type="component" value="Unassembled WGS sequence"/>
</dbReference>
<evidence type="ECO:0000313" key="14">
    <source>
        <dbReference type="Proteomes" id="UP000750334"/>
    </source>
</evidence>
<organism evidence="13 14">
    <name type="scientific">Maudiozyma exigua</name>
    <name type="common">Yeast</name>
    <name type="synonym">Kazachstania exigua</name>
    <dbReference type="NCBI Taxonomy" id="34358"/>
    <lineage>
        <taxon>Eukaryota</taxon>
        <taxon>Fungi</taxon>
        <taxon>Dikarya</taxon>
        <taxon>Ascomycota</taxon>
        <taxon>Saccharomycotina</taxon>
        <taxon>Saccharomycetes</taxon>
        <taxon>Saccharomycetales</taxon>
        <taxon>Saccharomycetaceae</taxon>
        <taxon>Maudiozyma</taxon>
    </lineage>
</organism>
<proteinExistence type="inferred from homology"/>
<comment type="subunit">
    <text evidence="7">Homotrimer. Homotrimerization increases the affinity of HSF1 to DNA.</text>
</comment>
<comment type="function">
    <text evidence="6">DNA-binding transcription factor that specifically binds heat shock promoter elements (HSE) and activates transcription.</text>
</comment>
<evidence type="ECO:0000256" key="2">
    <source>
        <dbReference type="ARBA" id="ARBA00023015"/>
    </source>
</evidence>
<dbReference type="PANTHER" id="PTHR10015:SF396">
    <property type="entry name" value="FLOCCULATION SUPPRESSION PROTEIN"/>
    <property type="match status" value="1"/>
</dbReference>
<protein>
    <recommendedName>
        <fullName evidence="8">Heat shock transcription factor</fullName>
    </recommendedName>
    <alternativeName>
        <fullName evidence="9">Heat shock factor protein</fullName>
    </alternativeName>
</protein>
<dbReference type="InterPro" id="IPR000232">
    <property type="entry name" value="HSF_DNA-bd"/>
</dbReference>
<keyword evidence="14" id="KW-1185">Reference proteome</keyword>
<feature type="region of interest" description="Disordered" evidence="11">
    <location>
        <begin position="83"/>
        <end position="137"/>
    </location>
</feature>
<dbReference type="Pfam" id="PF00447">
    <property type="entry name" value="HSF_DNA-bind"/>
    <property type="match status" value="1"/>
</dbReference>
<evidence type="ECO:0000256" key="6">
    <source>
        <dbReference type="ARBA" id="ARBA00059868"/>
    </source>
</evidence>
<feature type="compositionally biased region" description="Polar residues" evidence="11">
    <location>
        <begin position="115"/>
        <end position="137"/>
    </location>
</feature>
<evidence type="ECO:0000256" key="5">
    <source>
        <dbReference type="ARBA" id="ARBA00023242"/>
    </source>
</evidence>
<accession>A0A9P7BC44</accession>
<dbReference type="SMART" id="SM00415">
    <property type="entry name" value="HSF"/>
    <property type="match status" value="1"/>
</dbReference>
<evidence type="ECO:0000313" key="13">
    <source>
        <dbReference type="EMBL" id="KAG0671704.1"/>
    </source>
</evidence>
<evidence type="ECO:0000256" key="3">
    <source>
        <dbReference type="ARBA" id="ARBA00023125"/>
    </source>
</evidence>
<dbReference type="SUPFAM" id="SSF46785">
    <property type="entry name" value="Winged helix' DNA-binding domain"/>
    <property type="match status" value="1"/>
</dbReference>
<dbReference type="GO" id="GO:0003700">
    <property type="term" value="F:DNA-binding transcription factor activity"/>
    <property type="evidence" value="ECO:0007669"/>
    <property type="project" value="InterPro"/>
</dbReference>
<sequence length="722" mass="80557">MSSPTAIPAEGPDTKANYPNSHPANNIHSGESSNSIGSIASHTNEFNKNITRTHHLNHNHEIKLHYKSHNNIDSPVLEYHHDHEEEHDHDHEEDHDYEHDHDHHDDHDHDECVSRDSSATSMTLDKHSTSTSGKKINHGKSSQNIVFIHKLYDILENKELKHLIWWSENGKSFFIKPNEKFSKALAKYFKHTNITSFVRQLNIYGFHKVTNLNESNSTMSEKEKEKFAESSDGDPSTIKIWEFKHSAGIFKRGDRESLKLIKRRSSSRNNSNAHRKKVNLIGGHSGLSRTHGSSIHSNLSYDIENNAHRQNSPNLSAEQINVLRSHSSFTPYSSNDNISNLQNSYANIPHGLLSNTQQMALPASSQLNGLTNLQNKLSLSNESMLEQFHSLNSDMLQMLTILQNFVTLQNSINVHENPTPAVADNFQNQYNMLYHNISNLKNELAGKYQNLTTTFYERQQYLSQPTIPPLIHTQNGKVTVTPLNYQQGSTNLDVSQQPSPNISTEIPNIVNQYHTEPTVAAPQGTAVAPTQHTVYQSSSGNKVSTTAAAQLQQAPLINVPVSDTNVQHYSGTHAVIPHVPYAVNIASKGVTSSTMATASTVQNIGTVNNQTLSTEALNHGNQMVPIENRRPSELSIKSVLAPAVKEETVILPPIAGGSKNFTSVTPHIVGERKINSHDENRDANSVNNKENVKNSRVYSLLNSDETVKQENGTNHVEKKLKL</sequence>
<dbReference type="AlphaFoldDB" id="A0A9P7BC44"/>
<feature type="region of interest" description="Disordered" evidence="11">
    <location>
        <begin position="262"/>
        <end position="293"/>
    </location>
</feature>
<comment type="subcellular location">
    <subcellularLocation>
        <location evidence="1">Nucleus</location>
    </subcellularLocation>
</comment>
<feature type="domain" description="HSF-type DNA-binding" evidence="12">
    <location>
        <begin position="185"/>
        <end position="209"/>
    </location>
</feature>
<evidence type="ECO:0000256" key="1">
    <source>
        <dbReference type="ARBA" id="ARBA00004123"/>
    </source>
</evidence>
<dbReference type="OrthoDB" id="60033at2759"/>
<dbReference type="InterPro" id="IPR036390">
    <property type="entry name" value="WH_DNA-bd_sf"/>
</dbReference>
<dbReference type="Gene3D" id="1.10.10.10">
    <property type="entry name" value="Winged helix-like DNA-binding domain superfamily/Winged helix DNA-binding domain"/>
    <property type="match status" value="1"/>
</dbReference>
<evidence type="ECO:0000256" key="11">
    <source>
        <dbReference type="SAM" id="MobiDB-lite"/>
    </source>
</evidence>
<evidence type="ECO:0000256" key="4">
    <source>
        <dbReference type="ARBA" id="ARBA00023163"/>
    </source>
</evidence>
<dbReference type="PROSITE" id="PS00434">
    <property type="entry name" value="HSF_DOMAIN"/>
    <property type="match status" value="1"/>
</dbReference>
<feature type="region of interest" description="Disordered" evidence="11">
    <location>
        <begin position="1"/>
        <end position="39"/>
    </location>
</feature>
<gene>
    <name evidence="13" type="ORF">C6P45_005310</name>
</gene>
<feature type="compositionally biased region" description="Basic and acidic residues" evidence="11">
    <location>
        <begin position="83"/>
        <end position="114"/>
    </location>
</feature>
<dbReference type="InterPro" id="IPR036388">
    <property type="entry name" value="WH-like_DNA-bd_sf"/>
</dbReference>
<comment type="similarity">
    <text evidence="10">Belongs to the HSF family.</text>
</comment>